<keyword evidence="2" id="KW-1185">Reference proteome</keyword>
<name>A0ABR3P0A6_9TELE</name>
<protein>
    <submittedName>
        <fullName evidence="1">Uncharacterized protein</fullName>
    </submittedName>
</protein>
<evidence type="ECO:0000313" key="2">
    <source>
        <dbReference type="Proteomes" id="UP001558613"/>
    </source>
</evidence>
<organism evidence="1 2">
    <name type="scientific">Cirrhinus molitorella</name>
    <name type="common">mud carp</name>
    <dbReference type="NCBI Taxonomy" id="172907"/>
    <lineage>
        <taxon>Eukaryota</taxon>
        <taxon>Metazoa</taxon>
        <taxon>Chordata</taxon>
        <taxon>Craniata</taxon>
        <taxon>Vertebrata</taxon>
        <taxon>Euteleostomi</taxon>
        <taxon>Actinopterygii</taxon>
        <taxon>Neopterygii</taxon>
        <taxon>Teleostei</taxon>
        <taxon>Ostariophysi</taxon>
        <taxon>Cypriniformes</taxon>
        <taxon>Cyprinidae</taxon>
        <taxon>Labeoninae</taxon>
        <taxon>Labeonini</taxon>
        <taxon>Cirrhinus</taxon>
    </lineage>
</organism>
<comment type="caution">
    <text evidence="1">The sequence shown here is derived from an EMBL/GenBank/DDBJ whole genome shotgun (WGS) entry which is preliminary data.</text>
</comment>
<gene>
    <name evidence="1" type="ORF">QQF64_001412</name>
</gene>
<accession>A0ABR3P0A6</accession>
<evidence type="ECO:0000313" key="1">
    <source>
        <dbReference type="EMBL" id="KAL1282609.1"/>
    </source>
</evidence>
<sequence>MWPRPFSLHTLRKRLPSRPSATHSTPHETALFTTHIHTYAQTEAHVPFWFRKCMNIHKRDLIVTRLHGVCEEATESYF</sequence>
<dbReference type="Proteomes" id="UP001558613">
    <property type="component" value="Unassembled WGS sequence"/>
</dbReference>
<dbReference type="EMBL" id="JAYMGO010000001">
    <property type="protein sequence ID" value="KAL1282609.1"/>
    <property type="molecule type" value="Genomic_DNA"/>
</dbReference>
<proteinExistence type="predicted"/>
<reference evidence="1 2" key="1">
    <citation type="submission" date="2023-09" db="EMBL/GenBank/DDBJ databases">
        <authorList>
            <person name="Wang M."/>
        </authorList>
    </citation>
    <scope>NUCLEOTIDE SEQUENCE [LARGE SCALE GENOMIC DNA]</scope>
    <source>
        <strain evidence="1">GT-2023</strain>
        <tissue evidence="1">Liver</tissue>
    </source>
</reference>